<keyword evidence="1" id="KW-1133">Transmembrane helix</keyword>
<dbReference type="Gene3D" id="3.30.70.270">
    <property type="match status" value="1"/>
</dbReference>
<dbReference type="GO" id="GO:0071111">
    <property type="term" value="F:cyclic-guanylate-specific phosphodiesterase activity"/>
    <property type="evidence" value="ECO:0007669"/>
    <property type="project" value="InterPro"/>
</dbReference>
<keyword evidence="1" id="KW-0472">Membrane</keyword>
<feature type="transmembrane region" description="Helical" evidence="1">
    <location>
        <begin position="12"/>
        <end position="34"/>
    </location>
</feature>
<dbReference type="EMBL" id="CP000806">
    <property type="protein sequence ID" value="ACB50594.1"/>
    <property type="molecule type" value="Genomic_DNA"/>
</dbReference>
<evidence type="ECO:0000259" key="2">
    <source>
        <dbReference type="PROSITE" id="PS50883"/>
    </source>
</evidence>
<accession>B1WVK7</accession>
<feature type="domain" description="GGDEF" evidence="3">
    <location>
        <begin position="235"/>
        <end position="371"/>
    </location>
</feature>
<dbReference type="InterPro" id="IPR043128">
    <property type="entry name" value="Rev_trsase/Diguanyl_cyclase"/>
</dbReference>
<evidence type="ECO:0000259" key="3">
    <source>
        <dbReference type="PROSITE" id="PS50887"/>
    </source>
</evidence>
<dbReference type="HOGENOM" id="CLU_428097_0_0_3"/>
<dbReference type="Pfam" id="PF00990">
    <property type="entry name" value="GGDEF"/>
    <property type="match status" value="1"/>
</dbReference>
<organism evidence="4 5">
    <name type="scientific">Crocosphaera subtropica (strain ATCC 51142 / BH68)</name>
    <name type="common">Cyanothece sp. (strain ATCC 51142)</name>
    <dbReference type="NCBI Taxonomy" id="43989"/>
    <lineage>
        <taxon>Bacteria</taxon>
        <taxon>Bacillati</taxon>
        <taxon>Cyanobacteriota</taxon>
        <taxon>Cyanophyceae</taxon>
        <taxon>Oscillatoriophycideae</taxon>
        <taxon>Chroococcales</taxon>
        <taxon>Aphanothecaceae</taxon>
        <taxon>Crocosphaera</taxon>
        <taxon>Crocosphaera subtropica</taxon>
    </lineage>
</organism>
<evidence type="ECO:0000313" key="4">
    <source>
        <dbReference type="EMBL" id="ACB50594.1"/>
    </source>
</evidence>
<dbReference type="PANTHER" id="PTHR33121:SF70">
    <property type="entry name" value="SIGNALING PROTEIN YKOW"/>
    <property type="match status" value="1"/>
</dbReference>
<dbReference type="SMART" id="SM00267">
    <property type="entry name" value="GGDEF"/>
    <property type="match status" value="1"/>
</dbReference>
<feature type="transmembrane region" description="Helical" evidence="1">
    <location>
        <begin position="41"/>
        <end position="64"/>
    </location>
</feature>
<dbReference type="AlphaFoldDB" id="B1WVK7"/>
<dbReference type="InterPro" id="IPR000160">
    <property type="entry name" value="GGDEF_dom"/>
</dbReference>
<feature type="domain" description="EAL" evidence="2">
    <location>
        <begin position="380"/>
        <end position="633"/>
    </location>
</feature>
<dbReference type="SUPFAM" id="SSF141868">
    <property type="entry name" value="EAL domain-like"/>
    <property type="match status" value="1"/>
</dbReference>
<dbReference type="Gene3D" id="3.20.20.450">
    <property type="entry name" value="EAL domain"/>
    <property type="match status" value="1"/>
</dbReference>
<dbReference type="PROSITE" id="PS50883">
    <property type="entry name" value="EAL"/>
    <property type="match status" value="1"/>
</dbReference>
<name>B1WVK7_CROS5</name>
<dbReference type="Proteomes" id="UP000001203">
    <property type="component" value="Chromosome circular"/>
</dbReference>
<keyword evidence="5" id="KW-1185">Reference proteome</keyword>
<dbReference type="eggNOG" id="COG5001">
    <property type="taxonomic scope" value="Bacteria"/>
</dbReference>
<dbReference type="InterPro" id="IPR029787">
    <property type="entry name" value="Nucleotide_cyclase"/>
</dbReference>
<dbReference type="PROSITE" id="PS50887">
    <property type="entry name" value="GGDEF"/>
    <property type="match status" value="1"/>
</dbReference>
<evidence type="ECO:0000256" key="1">
    <source>
        <dbReference type="SAM" id="Phobius"/>
    </source>
</evidence>
<keyword evidence="1" id="KW-0812">Transmembrane</keyword>
<dbReference type="InterPro" id="IPR050706">
    <property type="entry name" value="Cyclic-di-GMP_PDE-like"/>
</dbReference>
<reference evidence="4 5" key="1">
    <citation type="journal article" date="2008" name="Proc. Natl. Acad. Sci. U.S.A.">
        <title>The genome of Cyanothece 51142, a unicellular diazotrophic cyanobacterium important in the marine nitrogen cycle.</title>
        <authorList>
            <person name="Welsh E.A."/>
            <person name="Liberton M."/>
            <person name="Stoeckel J."/>
            <person name="Loh T."/>
            <person name="Elvitigala T."/>
            <person name="Wang C."/>
            <person name="Wollam A."/>
            <person name="Fulton R.S."/>
            <person name="Clifton S.W."/>
            <person name="Jacobs J.M."/>
            <person name="Aurora R."/>
            <person name="Ghosh B.K."/>
            <person name="Sherman L.A."/>
            <person name="Smith R.D."/>
            <person name="Wilson R.K."/>
            <person name="Pakrasi H.B."/>
        </authorList>
    </citation>
    <scope>NUCLEOTIDE SEQUENCE [LARGE SCALE GENOMIC DNA]</scope>
    <source>
        <strain evidence="5">ATCC 51142 / BH68</strain>
    </source>
</reference>
<dbReference type="Pfam" id="PF00563">
    <property type="entry name" value="EAL"/>
    <property type="match status" value="1"/>
</dbReference>
<dbReference type="NCBIfam" id="TIGR00254">
    <property type="entry name" value="GGDEF"/>
    <property type="match status" value="1"/>
</dbReference>
<dbReference type="InterPro" id="IPR035919">
    <property type="entry name" value="EAL_sf"/>
</dbReference>
<evidence type="ECO:0008006" key="6">
    <source>
        <dbReference type="Google" id="ProtNLM"/>
    </source>
</evidence>
<dbReference type="KEGG" id="cyt:cce_1244"/>
<evidence type="ECO:0000313" key="5">
    <source>
        <dbReference type="Proteomes" id="UP000001203"/>
    </source>
</evidence>
<dbReference type="SMART" id="SM00052">
    <property type="entry name" value="EAL"/>
    <property type="match status" value="1"/>
</dbReference>
<dbReference type="SUPFAM" id="SSF55073">
    <property type="entry name" value="Nucleotide cyclase"/>
    <property type="match status" value="1"/>
</dbReference>
<dbReference type="InterPro" id="IPR001633">
    <property type="entry name" value="EAL_dom"/>
</dbReference>
<dbReference type="CDD" id="cd01949">
    <property type="entry name" value="GGDEF"/>
    <property type="match status" value="1"/>
</dbReference>
<dbReference type="CDD" id="cd01948">
    <property type="entry name" value="EAL"/>
    <property type="match status" value="1"/>
</dbReference>
<proteinExistence type="predicted"/>
<feature type="transmembrane region" description="Helical" evidence="1">
    <location>
        <begin position="70"/>
        <end position="87"/>
    </location>
</feature>
<sequence>MAYRGFILDHNYRIFNAAIAGAYFLIPALLLPLLNNAQRTIWINLLLAIAFVFSCGVGHFLAAFYHHVTYWHLITAIVSWTAVIALFRSQHQLRYLGKTFQLLETTWDKSMTGNLLLEKKENDLKLLKINAVGQKMFQEQFNLGECLGEKFPIFCQPVYPQEKPLMDLYFQAFETGKSQQIEIHYEEQLVGHFINIFVPLSQQLLYVTFLDISPLNYDALTGLYNRRFLNSETRQWQACIYIDLDRFKRINDQRGHELGDKILIAVAEIFRDSTRRNDGIAIREGGDEFLLLFPIIDVYSIAVSILQEIQSLEIEGAKISASMGIATNDLPECEQDQSIDRLRQIAETAAREAKSDRRSELPNNRIRLWNRQLANQYARQMLIESYLRQPGRENERWLVYQPIVSLATGEIVGAEALIRWSSPELGMISPAEFIPVAEAIGLTYPITDWVVCQGLEQLTQWHSIKPNFWLSFNLSAAELEDKNFIEQIYQRIIEANIAPHLVGLEITERIIYQNLELYRQSLDWLKKMSVRLKVDDFGTGQAGLIQLLQFPFDEIKVDRSFVPENEADTEKLAICKAIATIAQEMKFNLVAEGIETLKQQEILSNLGYAYGQGYYFAKPMMADSLTKQLEENDQCFNLS</sequence>
<protein>
    <recommendedName>
        <fullName evidence="6">Diguanylate cyclase/phosphodiesterase</fullName>
    </recommendedName>
</protein>
<dbReference type="STRING" id="43989.cce_1244"/>
<gene>
    <name evidence="4" type="ordered locus">cce_1244</name>
</gene>
<dbReference type="PANTHER" id="PTHR33121">
    <property type="entry name" value="CYCLIC DI-GMP PHOSPHODIESTERASE PDEF"/>
    <property type="match status" value="1"/>
</dbReference>